<organism evidence="3">
    <name type="scientific">Lactobacillus acidophilus (strain ATCC 700396 / NCK56 / N2 / NCFM)</name>
    <dbReference type="NCBI Taxonomy" id="272621"/>
    <lineage>
        <taxon>Bacteria</taxon>
        <taxon>Bacillati</taxon>
        <taxon>Bacillota</taxon>
        <taxon>Bacilli</taxon>
        <taxon>Lactobacillales</taxon>
        <taxon>Lactobacillaceae</taxon>
        <taxon>Lactobacillus</taxon>
    </lineage>
</organism>
<dbReference type="eggNOG" id="ENOG5032WCE">
    <property type="taxonomic scope" value="Bacteria"/>
</dbReference>
<keyword evidence="1" id="KW-1133">Transmembrane helix</keyword>
<sequence length="168" mass="19996">MNKENLEKEKEQIAKIKHKDSIKYMYFSRYLMIRYIVTIFFFINLMWLIVSVSYASVLAIIFSLIMGGYATVASIEQLSKMHNRKKDIPITRVYVGIQALVNIILVVLMFTPIRRSIFPFIINNSILYFMFGFLLIGILLCVLCEYRIRQILEDKYYKVIKTFEKYQQ</sequence>
<dbReference type="OrthoDB" id="3183957at2"/>
<dbReference type="HOGENOM" id="CLU_114451_0_0_9"/>
<accession>Q5FKN7</accession>
<dbReference type="RefSeq" id="WP_011254277.1">
    <property type="nucleotide sequence ID" value="NC_006814.3"/>
</dbReference>
<dbReference type="BioCyc" id="LACI272621:G1G49-886-MONOMER"/>
<keyword evidence="1" id="KW-0812">Transmembrane</keyword>
<evidence type="ECO:0000313" key="3">
    <source>
        <dbReference type="Proteomes" id="UP000006381"/>
    </source>
</evidence>
<feature type="transmembrane region" description="Helical" evidence="1">
    <location>
        <begin position="93"/>
        <end position="113"/>
    </location>
</feature>
<dbReference type="EMBL" id="CP000033">
    <property type="protein sequence ID" value="AAV42737.1"/>
    <property type="molecule type" value="Genomic_DNA"/>
</dbReference>
<gene>
    <name evidence="2" type="ordered locus">LBA0878</name>
</gene>
<evidence type="ECO:0000256" key="1">
    <source>
        <dbReference type="SAM" id="Phobius"/>
    </source>
</evidence>
<protein>
    <recommendedName>
        <fullName evidence="4">PTS cellobiose transporter subunit IIA</fullName>
    </recommendedName>
</protein>
<dbReference type="KEGG" id="lac:LBA0878"/>
<feature type="transmembrane region" description="Helical" evidence="1">
    <location>
        <begin position="31"/>
        <end position="49"/>
    </location>
</feature>
<evidence type="ECO:0008006" key="4">
    <source>
        <dbReference type="Google" id="ProtNLM"/>
    </source>
</evidence>
<proteinExistence type="predicted"/>
<dbReference type="GeneID" id="93290001"/>
<name>Q5FKN7_LACAC</name>
<dbReference type="AlphaFoldDB" id="Q5FKN7"/>
<keyword evidence="3" id="KW-1185">Reference proteome</keyword>
<feature type="transmembrane region" description="Helical" evidence="1">
    <location>
        <begin position="125"/>
        <end position="148"/>
    </location>
</feature>
<feature type="transmembrane region" description="Helical" evidence="1">
    <location>
        <begin position="55"/>
        <end position="72"/>
    </location>
</feature>
<dbReference type="STRING" id="272621.LBA0878"/>
<dbReference type="Proteomes" id="UP000006381">
    <property type="component" value="Chromosome"/>
</dbReference>
<dbReference type="PATRIC" id="fig|272621.13.peg.838"/>
<keyword evidence="1" id="KW-0472">Membrane</keyword>
<evidence type="ECO:0000313" key="2">
    <source>
        <dbReference type="EMBL" id="AAV42737.1"/>
    </source>
</evidence>
<reference evidence="2 3" key="1">
    <citation type="journal article" date="2005" name="Proc. Natl. Acad. Sci. U.S.A.">
        <title>Complete genome sequence of the probiotic lactic acid bacterium Lactobacillus acidophilus NCFM.</title>
        <authorList>
            <person name="Altermann E."/>
            <person name="Russell W.M."/>
            <person name="Azcarate-Peril M.A."/>
            <person name="Barrangou R."/>
            <person name="Buck B.L."/>
            <person name="McAuliffe O."/>
            <person name="Souther N."/>
            <person name="Dobson A."/>
            <person name="Duong T."/>
            <person name="Callanan M."/>
            <person name="Lick S."/>
            <person name="Hamrick A."/>
            <person name="Cano R."/>
            <person name="Klaenhammer T.R."/>
        </authorList>
    </citation>
    <scope>NUCLEOTIDE SEQUENCE [LARGE SCALE GENOMIC DNA]</scope>
    <source>
        <strain evidence="3">ATCC 700396 / NCK56 / N2 / NCFM</strain>
    </source>
</reference>